<feature type="compositionally biased region" description="Basic and acidic residues" evidence="1">
    <location>
        <begin position="32"/>
        <end position="44"/>
    </location>
</feature>
<proteinExistence type="predicted"/>
<organism evidence="2 3">
    <name type="scientific">Exophiala mesophila</name>
    <name type="common">Black yeast-like fungus</name>
    <dbReference type="NCBI Taxonomy" id="212818"/>
    <lineage>
        <taxon>Eukaryota</taxon>
        <taxon>Fungi</taxon>
        <taxon>Dikarya</taxon>
        <taxon>Ascomycota</taxon>
        <taxon>Pezizomycotina</taxon>
        <taxon>Eurotiomycetes</taxon>
        <taxon>Chaetothyriomycetidae</taxon>
        <taxon>Chaetothyriales</taxon>
        <taxon>Herpotrichiellaceae</taxon>
        <taxon>Exophiala</taxon>
    </lineage>
</organism>
<evidence type="ECO:0000313" key="3">
    <source>
        <dbReference type="Proteomes" id="UP000054302"/>
    </source>
</evidence>
<gene>
    <name evidence="2" type="ORF">PV10_06905</name>
</gene>
<dbReference type="RefSeq" id="XP_016221086.1">
    <property type="nucleotide sequence ID" value="XM_016371754.1"/>
</dbReference>
<dbReference type="VEuPathDB" id="FungiDB:PV10_06905"/>
<dbReference type="OMA" id="PRRDNEG"/>
<feature type="compositionally biased region" description="Polar residues" evidence="1">
    <location>
        <begin position="350"/>
        <end position="363"/>
    </location>
</feature>
<dbReference type="AlphaFoldDB" id="A0A0D1Z456"/>
<feature type="region of interest" description="Disordered" evidence="1">
    <location>
        <begin position="503"/>
        <end position="534"/>
    </location>
</feature>
<feature type="region of interest" description="Disordered" evidence="1">
    <location>
        <begin position="393"/>
        <end position="414"/>
    </location>
</feature>
<dbReference type="HOGENOM" id="CLU_514816_0_0_1"/>
<feature type="compositionally biased region" description="Basic and acidic residues" evidence="1">
    <location>
        <begin position="7"/>
        <end position="19"/>
    </location>
</feature>
<evidence type="ECO:0000256" key="1">
    <source>
        <dbReference type="SAM" id="MobiDB-lite"/>
    </source>
</evidence>
<reference evidence="2 3" key="1">
    <citation type="submission" date="2015-01" db="EMBL/GenBank/DDBJ databases">
        <title>The Genome Sequence of Exophiala mesophila CBS40295.</title>
        <authorList>
            <consortium name="The Broad Institute Genomics Platform"/>
            <person name="Cuomo C."/>
            <person name="de Hoog S."/>
            <person name="Gorbushina A."/>
            <person name="Stielow B."/>
            <person name="Teixiera M."/>
            <person name="Abouelleil A."/>
            <person name="Chapman S.B."/>
            <person name="Priest M."/>
            <person name="Young S.K."/>
            <person name="Wortman J."/>
            <person name="Nusbaum C."/>
            <person name="Birren B."/>
        </authorList>
    </citation>
    <scope>NUCLEOTIDE SEQUENCE [LARGE SCALE GENOMIC DNA]</scope>
    <source>
        <strain evidence="2 3">CBS 40295</strain>
    </source>
</reference>
<name>A0A0D1Z456_EXOME</name>
<feature type="region of interest" description="Disordered" evidence="1">
    <location>
        <begin position="1"/>
        <end position="58"/>
    </location>
</feature>
<dbReference type="OrthoDB" id="4158853at2759"/>
<feature type="compositionally biased region" description="Basic and acidic residues" evidence="1">
    <location>
        <begin position="340"/>
        <end position="349"/>
    </location>
</feature>
<dbReference type="EMBL" id="KN847524">
    <property type="protein sequence ID" value="KIV89512.1"/>
    <property type="molecule type" value="Genomic_DNA"/>
</dbReference>
<sequence length="534" mass="58809">MPISFRSPKDTASTERLRQNEPLLKPPVSTHGGEDTPFKPHGEDDLTLSAKDGKHHTRVRPVATVGRAYHQSDQDIPAARRRRRRFQKSNQWRLSLRKFRSVPLLQPRFESGEVELLTGVVSQPPMPLRTIPPKAGATRGLASVIPVTNSVNENLAPYPRTQATSPAMITLRRATTTRQPRRLSLTFFPPPKLNQASSGFPWSVIETLRECNGNIKTIRESPKAAPEVRPWRAGLEPSGTNDARRSRASIASMVCTELIPSQSGGIGLEVDQSIDSPLRQCTRYTSDKGVYEILWDAETSQDALGGLSNYHSESKFSTGRRHSLAVDELEIQLFKAREQSRRNSYRETTVDASSLENDSLNNRDGFSQAPLHGLFQVKLAKFTHNDQLRNLPRSKASRKVQVQTPLPTRPDVAGVMTTSTLKPFIVHGNAGLITSVRDIGSEVSGGNLEECPELPVGSCVKNVQHLCVSPSTCTQYPLLLHNSSNSTGSAGLATNDLGHLKDQETQKSKDTNGWVAAGDDQNGTKKKVIRSCNK</sequence>
<feature type="compositionally biased region" description="Basic residues" evidence="1">
    <location>
        <begin position="524"/>
        <end position="534"/>
    </location>
</feature>
<dbReference type="Proteomes" id="UP000054302">
    <property type="component" value="Unassembled WGS sequence"/>
</dbReference>
<evidence type="ECO:0000313" key="2">
    <source>
        <dbReference type="EMBL" id="KIV89512.1"/>
    </source>
</evidence>
<dbReference type="GeneID" id="27324750"/>
<feature type="region of interest" description="Disordered" evidence="1">
    <location>
        <begin position="340"/>
        <end position="363"/>
    </location>
</feature>
<accession>A0A0D1Z456</accession>
<protein>
    <submittedName>
        <fullName evidence="2">Uncharacterized protein</fullName>
    </submittedName>
</protein>
<feature type="region of interest" description="Disordered" evidence="1">
    <location>
        <begin position="221"/>
        <end position="246"/>
    </location>
</feature>
<keyword evidence="3" id="KW-1185">Reference proteome</keyword>